<accession>A0ABS0NHN7</accession>
<protein>
    <submittedName>
        <fullName evidence="3">AMP-binding protein</fullName>
    </submittedName>
</protein>
<dbReference type="PANTHER" id="PTHR43767:SF7">
    <property type="entry name" value="MEDIUM_LONG-CHAIN-FATTY-ACID--COA LIGASE FADD8"/>
    <property type="match status" value="1"/>
</dbReference>
<reference evidence="3 4" key="1">
    <citation type="submission" date="2020-09" db="EMBL/GenBank/DDBJ databases">
        <title>Biosynthesis of the nuclear factor of activated T cells inhibitor NFAT-133 and its congeners in Streptomyces pactum.</title>
        <authorList>
            <person name="Zhou W."/>
            <person name="Posri P."/>
            <person name="Abugrain M.E."/>
            <person name="Weisberg A.J."/>
            <person name="Chang J.H."/>
            <person name="Mahmud T."/>
        </authorList>
    </citation>
    <scope>NUCLEOTIDE SEQUENCE [LARGE SCALE GENOMIC DNA]</scope>
    <source>
        <strain evidence="3 4">ATCC 27456</strain>
    </source>
</reference>
<dbReference type="InterPro" id="IPR025110">
    <property type="entry name" value="AMP-bd_C"/>
</dbReference>
<evidence type="ECO:0000259" key="1">
    <source>
        <dbReference type="Pfam" id="PF00501"/>
    </source>
</evidence>
<dbReference type="InterPro" id="IPR020845">
    <property type="entry name" value="AMP-binding_CS"/>
</dbReference>
<sequence length="538" mass="56937">MTEPTAEPGAEPPFTSYVELILDQLAGDPGRPVLVASDGQRIPAADLIDTVHATAAVLAGRGIGRGATVALLTGNRPETLTARYAANLLGARAVSLYEGMAAPTLASIVTSVETDLLLVEPEAYGTAEAVLERLRAAGGAPEVLSFGPGPLGADLTAAAARHRGARTAAAARPDDDWCIRFTGGTTGTPKGVRMAHGAYSWGLSVRAAEQRQAPPRFLACTPLAHLAGILADTTLLAGGQVVLHRAFDPHRVLATVERERITDLWLLPPLLYRLIEALDHPADPTAPAPDTGSLRRIIYGGCPSSAARLRRAARLFGPVLHCTYGQMEAGWITDARPEDHTVTGSGGQITVGRPGPGVEIAVVGPAGDRLPPGEPGEVLVRSGMVMSGYWKQPELTRRVLREDGWVRTGDVGYRDEDGYLFLVDRIKDLIIVMGGHVYPADLEELLLRHPAVAHCAVFKVVRPDAAEEVHAAVVPAPGPAADGPRDDLARTLKEYVTEHKGAMYTPAALHFLDEIPLTAVGKPDRRRLGATFGLAAAR</sequence>
<comment type="caution">
    <text evidence="3">The sequence shown here is derived from an EMBL/GenBank/DDBJ whole genome shotgun (WGS) entry which is preliminary data.</text>
</comment>
<dbReference type="InterPro" id="IPR000873">
    <property type="entry name" value="AMP-dep_synth/lig_dom"/>
</dbReference>
<dbReference type="Pfam" id="PF13193">
    <property type="entry name" value="AMP-binding_C"/>
    <property type="match status" value="1"/>
</dbReference>
<feature type="domain" description="AMP-dependent synthetase/ligase" evidence="1">
    <location>
        <begin position="24"/>
        <end position="390"/>
    </location>
</feature>
<dbReference type="EMBL" id="JACYXC010000001">
    <property type="protein sequence ID" value="MBH5334710.1"/>
    <property type="molecule type" value="Genomic_DNA"/>
</dbReference>
<dbReference type="Proteomes" id="UP000807371">
    <property type="component" value="Unassembled WGS sequence"/>
</dbReference>
<evidence type="ECO:0000313" key="3">
    <source>
        <dbReference type="EMBL" id="MBH5334710.1"/>
    </source>
</evidence>
<dbReference type="Gene3D" id="3.30.300.30">
    <property type="match status" value="1"/>
</dbReference>
<proteinExistence type="predicted"/>
<name>A0ABS0NHN7_9ACTN</name>
<dbReference type="PANTHER" id="PTHR43767">
    <property type="entry name" value="LONG-CHAIN-FATTY-ACID--COA LIGASE"/>
    <property type="match status" value="1"/>
</dbReference>
<dbReference type="InterPro" id="IPR045851">
    <property type="entry name" value="AMP-bd_C_sf"/>
</dbReference>
<feature type="domain" description="AMP-binding enzyme C-terminal" evidence="2">
    <location>
        <begin position="442"/>
        <end position="522"/>
    </location>
</feature>
<dbReference type="SUPFAM" id="SSF56801">
    <property type="entry name" value="Acetyl-CoA synthetase-like"/>
    <property type="match status" value="1"/>
</dbReference>
<dbReference type="InterPro" id="IPR050237">
    <property type="entry name" value="ATP-dep_AMP-bd_enzyme"/>
</dbReference>
<dbReference type="Pfam" id="PF00501">
    <property type="entry name" value="AMP-binding"/>
    <property type="match status" value="1"/>
</dbReference>
<organism evidence="3 4">
    <name type="scientific">Streptomyces pactum</name>
    <dbReference type="NCBI Taxonomy" id="68249"/>
    <lineage>
        <taxon>Bacteria</taxon>
        <taxon>Bacillati</taxon>
        <taxon>Actinomycetota</taxon>
        <taxon>Actinomycetes</taxon>
        <taxon>Kitasatosporales</taxon>
        <taxon>Streptomycetaceae</taxon>
        <taxon>Streptomyces</taxon>
    </lineage>
</organism>
<evidence type="ECO:0000313" key="4">
    <source>
        <dbReference type="Proteomes" id="UP000807371"/>
    </source>
</evidence>
<evidence type="ECO:0000259" key="2">
    <source>
        <dbReference type="Pfam" id="PF13193"/>
    </source>
</evidence>
<dbReference type="CDD" id="cd04433">
    <property type="entry name" value="AFD_class_I"/>
    <property type="match status" value="1"/>
</dbReference>
<dbReference type="Gene3D" id="3.40.50.12780">
    <property type="entry name" value="N-terminal domain of ligase-like"/>
    <property type="match status" value="1"/>
</dbReference>
<dbReference type="RefSeq" id="WP_197988364.1">
    <property type="nucleotide sequence ID" value="NZ_JACYXC010000001.1"/>
</dbReference>
<keyword evidence="4" id="KW-1185">Reference proteome</keyword>
<dbReference type="PROSITE" id="PS00455">
    <property type="entry name" value="AMP_BINDING"/>
    <property type="match status" value="1"/>
</dbReference>
<gene>
    <name evidence="3" type="ORF">IHE55_07850</name>
</gene>
<dbReference type="InterPro" id="IPR042099">
    <property type="entry name" value="ANL_N_sf"/>
</dbReference>